<dbReference type="Pfam" id="PF00106">
    <property type="entry name" value="adh_short"/>
    <property type="match status" value="1"/>
</dbReference>
<keyword evidence="4" id="KW-1185">Reference proteome</keyword>
<dbReference type="InterPro" id="IPR036291">
    <property type="entry name" value="NAD(P)-bd_dom_sf"/>
</dbReference>
<dbReference type="SUPFAM" id="SSF51735">
    <property type="entry name" value="NAD(P)-binding Rossmann-fold domains"/>
    <property type="match status" value="1"/>
</dbReference>
<dbReference type="Pfam" id="PF19086">
    <property type="entry name" value="Terpene_syn_C_2"/>
    <property type="match status" value="1"/>
</dbReference>
<dbReference type="InterPro" id="IPR002347">
    <property type="entry name" value="SDR_fam"/>
</dbReference>
<evidence type="ECO:0000256" key="2">
    <source>
        <dbReference type="RuleBase" id="RU000363"/>
    </source>
</evidence>
<dbReference type="Gene3D" id="1.10.600.10">
    <property type="entry name" value="Farnesyl Diphosphate Synthase"/>
    <property type="match status" value="1"/>
</dbReference>
<reference evidence="3" key="1">
    <citation type="submission" date="2020-11" db="EMBL/GenBank/DDBJ databases">
        <authorList>
            <person name="Tran Van P."/>
        </authorList>
    </citation>
    <scope>NUCLEOTIDE SEQUENCE</scope>
</reference>
<dbReference type="Proteomes" id="UP000759131">
    <property type="component" value="Unassembled WGS sequence"/>
</dbReference>
<dbReference type="InterPro" id="IPR020904">
    <property type="entry name" value="Sc_DH/Rdtase_CS"/>
</dbReference>
<accession>A0A7R9PWG5</accession>
<dbReference type="EMBL" id="CAJPIZ010001556">
    <property type="protein sequence ID" value="CAG2103690.1"/>
    <property type="molecule type" value="Genomic_DNA"/>
</dbReference>
<dbReference type="PROSITE" id="PS00061">
    <property type="entry name" value="ADH_SHORT"/>
    <property type="match status" value="1"/>
</dbReference>
<protein>
    <submittedName>
        <fullName evidence="3">Uncharacterized protein</fullName>
    </submittedName>
</protein>
<dbReference type="PANTHER" id="PTHR43975:SF2">
    <property type="entry name" value="EG:BACR7A4.14 PROTEIN-RELATED"/>
    <property type="match status" value="1"/>
</dbReference>
<evidence type="ECO:0000313" key="3">
    <source>
        <dbReference type="EMBL" id="CAD7623260.1"/>
    </source>
</evidence>
<evidence type="ECO:0000256" key="1">
    <source>
        <dbReference type="ARBA" id="ARBA00023002"/>
    </source>
</evidence>
<keyword evidence="1" id="KW-0560">Oxidoreductase</keyword>
<comment type="similarity">
    <text evidence="2">Belongs to the short-chain dehydrogenases/reductases (SDR) family.</text>
</comment>
<organism evidence="3">
    <name type="scientific">Medioppia subpectinata</name>
    <dbReference type="NCBI Taxonomy" id="1979941"/>
    <lineage>
        <taxon>Eukaryota</taxon>
        <taxon>Metazoa</taxon>
        <taxon>Ecdysozoa</taxon>
        <taxon>Arthropoda</taxon>
        <taxon>Chelicerata</taxon>
        <taxon>Arachnida</taxon>
        <taxon>Acari</taxon>
        <taxon>Acariformes</taxon>
        <taxon>Sarcoptiformes</taxon>
        <taxon>Oribatida</taxon>
        <taxon>Brachypylina</taxon>
        <taxon>Oppioidea</taxon>
        <taxon>Oppiidae</taxon>
        <taxon>Medioppia</taxon>
    </lineage>
</organism>
<dbReference type="AlphaFoldDB" id="A0A7R9PWG5"/>
<dbReference type="EMBL" id="OC856131">
    <property type="protein sequence ID" value="CAD7623260.1"/>
    <property type="molecule type" value="Genomic_DNA"/>
</dbReference>
<sequence>MLDHASLIAFHMIESPQTASMDLTGKVAVITGSSSGIGKEMALKLSSLGADVVITGLEEDGIHEVVNKCQTQYNRKAIGVFGDLTDDRFVKSLIDKTINAFNKIDILVNNAGICFETDINDPNYKALFDRTIAVNLRPMQLLTQLSVPYLVASNGCIVNTSSVNAIKPPKSLVAYCQSKSAVDMFTKCLALELGPKGVRVNSVNSGEHLFELFGGISSAGVWLHYLSKQSVQFKVHHLIRTDGHIAVTLVGPMSAVDRKWQTKYRQGETSDTSPLDKILVKALDSVRKVLSADQYERHVKHALEWLESYKAVNHYDFADKVMPYERFFDLREWDSAHAILAIFAEMSCGYDPKEHDLTDNRIYRAFNAALGRHAVLCNEIYGLKKRIRDGLYKYSYMYVIMAEEGYSAQSAMDRIVYEIHDSWTIAMNYAEQLRLMRSKELYEYVVEMVRVTKGNLYWASKCRRYQAEL</sequence>
<dbReference type="Gene3D" id="3.40.50.720">
    <property type="entry name" value="NAD(P)-binding Rossmann-like Domain"/>
    <property type="match status" value="1"/>
</dbReference>
<name>A0A7R9PWG5_9ACAR</name>
<proteinExistence type="inferred from homology"/>
<gene>
    <name evidence="3" type="ORF">OSB1V03_LOCUS3717</name>
</gene>
<dbReference type="SUPFAM" id="SSF48576">
    <property type="entry name" value="Terpenoid synthases"/>
    <property type="match status" value="1"/>
</dbReference>
<evidence type="ECO:0000313" key="4">
    <source>
        <dbReference type="Proteomes" id="UP000759131"/>
    </source>
</evidence>
<dbReference type="PRINTS" id="PR00080">
    <property type="entry name" value="SDRFAMILY"/>
</dbReference>
<dbReference type="OrthoDB" id="6432056at2759"/>
<dbReference type="PANTHER" id="PTHR43975">
    <property type="entry name" value="ZGC:101858"/>
    <property type="match status" value="1"/>
</dbReference>
<dbReference type="PRINTS" id="PR00081">
    <property type="entry name" value="GDHRDH"/>
</dbReference>
<dbReference type="InterPro" id="IPR008949">
    <property type="entry name" value="Isoprenoid_synthase_dom_sf"/>
</dbReference>
<dbReference type="GO" id="GO:0016491">
    <property type="term" value="F:oxidoreductase activity"/>
    <property type="evidence" value="ECO:0007669"/>
    <property type="project" value="UniProtKB-KW"/>
</dbReference>